<dbReference type="AlphaFoldDB" id="A0A518H2A4"/>
<dbReference type="KEGG" id="tpla:ElP_28610"/>
<accession>A0A518H2A4</accession>
<dbReference type="RefSeq" id="WP_145270234.1">
    <property type="nucleotide sequence ID" value="NZ_CP036426.1"/>
</dbReference>
<sequence>MPQKYKFTPAMREISGFGGAYEECCRRMLIAALEWLDGHPEADPRFTGYSNVYDVIDEDNEDAKALSKAACDAAGEFGTTGAMHQAVISSALWIKTHGWDAYLERMTHPGGEVGILKDKLARAEEDAARAWSRVEELICENWKRGAIIAEQVLGWNRYKVSNSQQKAYAPSQQAALEDIPLGCSLYKLVDDAIAEMTVESEAA</sequence>
<proteinExistence type="predicted"/>
<dbReference type="EMBL" id="CP036426">
    <property type="protein sequence ID" value="QDV34964.1"/>
    <property type="molecule type" value="Genomic_DNA"/>
</dbReference>
<gene>
    <name evidence="1" type="ORF">ElP_28610</name>
</gene>
<dbReference type="Proteomes" id="UP000317835">
    <property type="component" value="Chromosome"/>
</dbReference>
<keyword evidence="2" id="KW-1185">Reference proteome</keyword>
<protein>
    <submittedName>
        <fullName evidence="1">Uncharacterized protein</fullName>
    </submittedName>
</protein>
<reference evidence="1 2" key="1">
    <citation type="submission" date="2019-02" db="EMBL/GenBank/DDBJ databases">
        <title>Deep-cultivation of Planctomycetes and their phenomic and genomic characterization uncovers novel biology.</title>
        <authorList>
            <person name="Wiegand S."/>
            <person name="Jogler M."/>
            <person name="Boedeker C."/>
            <person name="Pinto D."/>
            <person name="Vollmers J."/>
            <person name="Rivas-Marin E."/>
            <person name="Kohn T."/>
            <person name="Peeters S.H."/>
            <person name="Heuer A."/>
            <person name="Rast P."/>
            <person name="Oberbeckmann S."/>
            <person name="Bunk B."/>
            <person name="Jeske O."/>
            <person name="Meyerdierks A."/>
            <person name="Storesund J.E."/>
            <person name="Kallscheuer N."/>
            <person name="Luecker S."/>
            <person name="Lage O.M."/>
            <person name="Pohl T."/>
            <person name="Merkel B.J."/>
            <person name="Hornburger P."/>
            <person name="Mueller R.-W."/>
            <person name="Bruemmer F."/>
            <person name="Labrenz M."/>
            <person name="Spormann A.M."/>
            <person name="Op den Camp H."/>
            <person name="Overmann J."/>
            <person name="Amann R."/>
            <person name="Jetten M.S.M."/>
            <person name="Mascher T."/>
            <person name="Medema M.H."/>
            <person name="Devos D.P."/>
            <person name="Kaster A.-K."/>
            <person name="Ovreas L."/>
            <person name="Rohde M."/>
            <person name="Galperin M.Y."/>
            <person name="Jogler C."/>
        </authorList>
    </citation>
    <scope>NUCLEOTIDE SEQUENCE [LARGE SCALE GENOMIC DNA]</scope>
    <source>
        <strain evidence="1 2">ElP</strain>
    </source>
</reference>
<name>A0A518H2A4_9BACT</name>
<evidence type="ECO:0000313" key="1">
    <source>
        <dbReference type="EMBL" id="QDV34964.1"/>
    </source>
</evidence>
<evidence type="ECO:0000313" key="2">
    <source>
        <dbReference type="Proteomes" id="UP000317835"/>
    </source>
</evidence>
<organism evidence="1 2">
    <name type="scientific">Tautonia plasticadhaerens</name>
    <dbReference type="NCBI Taxonomy" id="2527974"/>
    <lineage>
        <taxon>Bacteria</taxon>
        <taxon>Pseudomonadati</taxon>
        <taxon>Planctomycetota</taxon>
        <taxon>Planctomycetia</taxon>
        <taxon>Isosphaerales</taxon>
        <taxon>Isosphaeraceae</taxon>
        <taxon>Tautonia</taxon>
    </lineage>
</organism>